<evidence type="ECO:0000313" key="5">
    <source>
        <dbReference type="Proteomes" id="UP000030762"/>
    </source>
</evidence>
<dbReference type="InterPro" id="IPR002110">
    <property type="entry name" value="Ankyrin_rpt"/>
</dbReference>
<dbReference type="PANTHER" id="PTHR24201">
    <property type="entry name" value="ANK_REP_REGION DOMAIN-CONTAINING PROTEIN"/>
    <property type="match status" value="1"/>
</dbReference>
<dbReference type="SMART" id="SM00248">
    <property type="entry name" value="ANK"/>
    <property type="match status" value="3"/>
</dbReference>
<dbReference type="Gene3D" id="1.25.40.20">
    <property type="entry name" value="Ankyrin repeat-containing domain"/>
    <property type="match status" value="2"/>
</dbReference>
<dbReference type="Pfam" id="PF13857">
    <property type="entry name" value="Ank_5"/>
    <property type="match status" value="1"/>
</dbReference>
<accession>T0RGZ4</accession>
<dbReference type="GO" id="GO:0005737">
    <property type="term" value="C:cytoplasm"/>
    <property type="evidence" value="ECO:0007669"/>
    <property type="project" value="TreeGrafter"/>
</dbReference>
<dbReference type="Proteomes" id="UP000030762">
    <property type="component" value="Unassembled WGS sequence"/>
</dbReference>
<dbReference type="GO" id="GO:0008285">
    <property type="term" value="P:negative regulation of cell population proliferation"/>
    <property type="evidence" value="ECO:0007669"/>
    <property type="project" value="TreeGrafter"/>
</dbReference>
<dbReference type="GO" id="GO:0005634">
    <property type="term" value="C:nucleus"/>
    <property type="evidence" value="ECO:0007669"/>
    <property type="project" value="TreeGrafter"/>
</dbReference>
<evidence type="ECO:0000256" key="3">
    <source>
        <dbReference type="PROSITE-ProRule" id="PRU00023"/>
    </source>
</evidence>
<evidence type="ECO:0000256" key="2">
    <source>
        <dbReference type="ARBA" id="ARBA00023043"/>
    </source>
</evidence>
<dbReference type="EMBL" id="JH767168">
    <property type="protein sequence ID" value="EQC31568.1"/>
    <property type="molecule type" value="Genomic_DNA"/>
</dbReference>
<dbReference type="PROSITE" id="PS50088">
    <property type="entry name" value="ANK_REPEAT"/>
    <property type="match status" value="1"/>
</dbReference>
<dbReference type="eggNOG" id="KOG4177">
    <property type="taxonomic scope" value="Eukaryota"/>
</dbReference>
<dbReference type="Pfam" id="PF00023">
    <property type="entry name" value="Ank"/>
    <property type="match status" value="1"/>
</dbReference>
<dbReference type="InterPro" id="IPR036770">
    <property type="entry name" value="Ankyrin_rpt-contain_sf"/>
</dbReference>
<proteinExistence type="predicted"/>
<dbReference type="PROSITE" id="PS50297">
    <property type="entry name" value="ANK_REP_REGION"/>
    <property type="match status" value="1"/>
</dbReference>
<dbReference type="PANTHER" id="PTHR24201:SF8">
    <property type="entry name" value="CYCLIN-DEPENDENT KINASE 4 INHIBITOR B"/>
    <property type="match status" value="1"/>
</dbReference>
<dbReference type="STRING" id="1156394.T0RGZ4"/>
<evidence type="ECO:0000313" key="4">
    <source>
        <dbReference type="EMBL" id="EQC31568.1"/>
    </source>
</evidence>
<name>T0RGZ4_SAPDV</name>
<dbReference type="GO" id="GO:0019901">
    <property type="term" value="F:protein kinase binding"/>
    <property type="evidence" value="ECO:0007669"/>
    <property type="project" value="TreeGrafter"/>
</dbReference>
<gene>
    <name evidence="4" type="ORF">SDRG_10740</name>
</gene>
<dbReference type="GO" id="GO:2000045">
    <property type="term" value="P:regulation of G1/S transition of mitotic cell cycle"/>
    <property type="evidence" value="ECO:0007669"/>
    <property type="project" value="TreeGrafter"/>
</dbReference>
<dbReference type="OrthoDB" id="194358at2759"/>
<protein>
    <submittedName>
        <fullName evidence="4">Uncharacterized protein</fullName>
    </submittedName>
</protein>
<dbReference type="AlphaFoldDB" id="T0RGZ4"/>
<dbReference type="InParanoid" id="T0RGZ4"/>
<dbReference type="VEuPathDB" id="FungiDB:SDRG_10740"/>
<evidence type="ECO:0000256" key="1">
    <source>
        <dbReference type="ARBA" id="ARBA00022737"/>
    </source>
</evidence>
<dbReference type="RefSeq" id="XP_008614967.1">
    <property type="nucleotide sequence ID" value="XM_008616745.1"/>
</dbReference>
<dbReference type="InterPro" id="IPR050776">
    <property type="entry name" value="Ank_Repeat/CDKN_Inhibitor"/>
</dbReference>
<sequence length="467" mass="51780">MFLDLETVGSARMGPRRQLTKGELLTRERIRQETDVRVTQTNAMQHQLQHLVDVAAPNDPTIFRGIYSDKQPSLSASEVRELAAISAPPLGPVDTTGMYHLRSIKHPYPIPGSQLRREKERELQASAKKQLIFLHTSSASTSRLPPASSAYEDCLHTLEQGKLHFLATNLLGVLDDKAAALKKDSQARQHRLATLQGDIQAVEAFWRALLEGRTREAVLLVTQHDFIDVNLPVNYDALRKTISIEAKKSFDVALTPLMLAARLHNVQVVTALLQAGADPQLATANQDTALHFTWRDVPPRQKTLPWVTIATQATATQEVLLTHGALANHANTYGVTALHECARFGLKDAVVHLLRHEGDPHLRDKCGKSPLDLANEHGHKDVWSCLATFHTIARVRTECEAMRDAKARFKTPGLLSHAWSPPPDQLLANLKLASHRAKYLKGNYITQAGALILADDPLETWTMRSSS</sequence>
<keyword evidence="1" id="KW-0677">Repeat</keyword>
<keyword evidence="5" id="KW-1185">Reference proteome</keyword>
<feature type="repeat" description="ANK" evidence="3">
    <location>
        <begin position="252"/>
        <end position="284"/>
    </location>
</feature>
<dbReference type="GO" id="GO:0004861">
    <property type="term" value="F:cyclin-dependent protein serine/threonine kinase inhibitor activity"/>
    <property type="evidence" value="ECO:0007669"/>
    <property type="project" value="TreeGrafter"/>
</dbReference>
<dbReference type="GeneID" id="19951467"/>
<organism evidence="4 5">
    <name type="scientific">Saprolegnia diclina (strain VS20)</name>
    <dbReference type="NCBI Taxonomy" id="1156394"/>
    <lineage>
        <taxon>Eukaryota</taxon>
        <taxon>Sar</taxon>
        <taxon>Stramenopiles</taxon>
        <taxon>Oomycota</taxon>
        <taxon>Saprolegniomycetes</taxon>
        <taxon>Saprolegniales</taxon>
        <taxon>Saprolegniaceae</taxon>
        <taxon>Saprolegnia</taxon>
    </lineage>
</organism>
<keyword evidence="2 3" id="KW-0040">ANK repeat</keyword>
<dbReference type="OMA" id="GHLRNQY"/>
<dbReference type="SUPFAM" id="SSF48403">
    <property type="entry name" value="Ankyrin repeat"/>
    <property type="match status" value="1"/>
</dbReference>
<reference evidence="4 5" key="1">
    <citation type="submission" date="2012-04" db="EMBL/GenBank/DDBJ databases">
        <title>The Genome Sequence of Saprolegnia declina VS20.</title>
        <authorList>
            <consortium name="The Broad Institute Genome Sequencing Platform"/>
            <person name="Russ C."/>
            <person name="Nusbaum C."/>
            <person name="Tyler B."/>
            <person name="van West P."/>
            <person name="Dieguez-Uribeondo J."/>
            <person name="de Bruijn I."/>
            <person name="Tripathy S."/>
            <person name="Jiang R."/>
            <person name="Young S.K."/>
            <person name="Zeng Q."/>
            <person name="Gargeya S."/>
            <person name="Fitzgerald M."/>
            <person name="Haas B."/>
            <person name="Abouelleil A."/>
            <person name="Alvarado L."/>
            <person name="Arachchi H.M."/>
            <person name="Berlin A."/>
            <person name="Chapman S.B."/>
            <person name="Goldberg J."/>
            <person name="Griggs A."/>
            <person name="Gujja S."/>
            <person name="Hansen M."/>
            <person name="Howarth C."/>
            <person name="Imamovic A."/>
            <person name="Larimer J."/>
            <person name="McCowen C."/>
            <person name="Montmayeur A."/>
            <person name="Murphy C."/>
            <person name="Neiman D."/>
            <person name="Pearson M."/>
            <person name="Priest M."/>
            <person name="Roberts A."/>
            <person name="Saif S."/>
            <person name="Shea T."/>
            <person name="Sisk P."/>
            <person name="Sykes S."/>
            <person name="Wortman J."/>
            <person name="Nusbaum C."/>
            <person name="Birren B."/>
        </authorList>
    </citation>
    <scope>NUCLEOTIDE SEQUENCE [LARGE SCALE GENOMIC DNA]</scope>
    <source>
        <strain evidence="4 5">VS20</strain>
    </source>
</reference>